<feature type="domain" description="UTP23 sensor motif region" evidence="9">
    <location>
        <begin position="195"/>
        <end position="213"/>
    </location>
</feature>
<proteinExistence type="inferred from homology"/>
<gene>
    <name evidence="10" type="primary">UTP23</name>
    <name evidence="10" type="ORF">ZYGM_004185</name>
</gene>
<evidence type="ECO:0000313" key="10">
    <source>
        <dbReference type="EMBL" id="GCE99043.1"/>
    </source>
</evidence>
<comment type="caution">
    <text evidence="10">The sequence shown here is derived from an EMBL/GenBank/DDBJ whole genome shotgun (WGS) entry which is preliminary data.</text>
</comment>
<dbReference type="SUPFAM" id="SSF88723">
    <property type="entry name" value="PIN domain-like"/>
    <property type="match status" value="1"/>
</dbReference>
<protein>
    <recommendedName>
        <fullName evidence="7">U three protein 23</fullName>
    </recommendedName>
</protein>
<evidence type="ECO:0000256" key="7">
    <source>
        <dbReference type="ARBA" id="ARBA00076388"/>
    </source>
</evidence>
<evidence type="ECO:0000259" key="9">
    <source>
        <dbReference type="Pfam" id="PF24779"/>
    </source>
</evidence>
<feature type="compositionally biased region" description="Basic and acidic residues" evidence="8">
    <location>
        <begin position="224"/>
        <end position="236"/>
    </location>
</feature>
<dbReference type="Pfam" id="PF04900">
    <property type="entry name" value="Fcf1"/>
    <property type="match status" value="1"/>
</dbReference>
<evidence type="ECO:0000256" key="4">
    <source>
        <dbReference type="ARBA" id="ARBA00023242"/>
    </source>
</evidence>
<evidence type="ECO:0000256" key="3">
    <source>
        <dbReference type="ARBA" id="ARBA00022552"/>
    </source>
</evidence>
<evidence type="ECO:0000256" key="6">
    <source>
        <dbReference type="ARBA" id="ARBA00038503"/>
    </source>
</evidence>
<keyword evidence="2" id="KW-0690">Ribosome biogenesis</keyword>
<reference evidence="10 11" key="1">
    <citation type="submission" date="2019-01" db="EMBL/GenBank/DDBJ databases">
        <title>Draft Genome Sequencing of Zygosaccharomyces mellis Ca-7.</title>
        <authorList>
            <person name="Shiwa Y."/>
            <person name="Kanesaki Y."/>
            <person name="Ishige T."/>
            <person name="Mura K."/>
            <person name="Hori T."/>
            <person name="Tamura T."/>
        </authorList>
    </citation>
    <scope>NUCLEOTIDE SEQUENCE [LARGE SCALE GENOMIC DNA]</scope>
    <source>
        <strain evidence="10 11">Ca-7</strain>
    </source>
</reference>
<dbReference type="AlphaFoldDB" id="A0A4C2E5K3"/>
<dbReference type="Gene3D" id="3.40.50.1010">
    <property type="entry name" value="5'-nuclease"/>
    <property type="match status" value="1"/>
</dbReference>
<comment type="function">
    <text evidence="5">Involved in rRNA-processing and ribosome biogenesis.</text>
</comment>
<comment type="subcellular location">
    <subcellularLocation>
        <location evidence="1">Nucleus</location>
        <location evidence="1">Nucleolus</location>
    </subcellularLocation>
</comment>
<evidence type="ECO:0000313" key="11">
    <source>
        <dbReference type="Proteomes" id="UP000301737"/>
    </source>
</evidence>
<dbReference type="InterPro" id="IPR006984">
    <property type="entry name" value="Fcf1/UTP23"/>
</dbReference>
<sequence length="270" mass="30935">MRQKRAKSYKKQMLVYNYAFKFREPYQVLIDDQLVSDCQRSHYDLVGGLKRTLQAEVKPMITQCCIQALYSTRNQDAIELGKSFERRRCNHPPKEARSPNECIESVVNVNGSNKHRYVVASQDISMRRKLRKIPGVPLVHMSRSVMVMEPLSEASSHVNEVTEREKLLKGLNDPKMAGLKASSIEDYPENQPPAKKRKGPKGPNPLSVKKKQKKPEQGEGNGQEQDRGQEHENDGKTKRRRRRRHKSSQGNIDGQEDSAEEVETQGHPQH</sequence>
<dbReference type="EMBL" id="BIMX01000007">
    <property type="protein sequence ID" value="GCE99043.1"/>
    <property type="molecule type" value="Genomic_DNA"/>
</dbReference>
<accession>A0A4C2E5K3</accession>
<comment type="similarity">
    <text evidence="6">Belongs to the UTP23/FCF1 family. UTP23 subfamily.</text>
</comment>
<evidence type="ECO:0000256" key="5">
    <source>
        <dbReference type="ARBA" id="ARBA00037300"/>
    </source>
</evidence>
<dbReference type="InterPro" id="IPR029060">
    <property type="entry name" value="PIN-like_dom_sf"/>
</dbReference>
<keyword evidence="4" id="KW-0539">Nucleus</keyword>
<name>A0A4C2E5K3_9SACH</name>
<feature type="compositionally biased region" description="Acidic residues" evidence="8">
    <location>
        <begin position="254"/>
        <end position="263"/>
    </location>
</feature>
<dbReference type="FunFam" id="3.40.50.1010:FF:000006">
    <property type="entry name" value="rRNA-processing protein UTP23 homolog"/>
    <property type="match status" value="1"/>
</dbReference>
<dbReference type="OrthoDB" id="25675at2759"/>
<evidence type="ECO:0000256" key="2">
    <source>
        <dbReference type="ARBA" id="ARBA00022517"/>
    </source>
</evidence>
<dbReference type="Proteomes" id="UP000301737">
    <property type="component" value="Unassembled WGS sequence"/>
</dbReference>
<evidence type="ECO:0000256" key="8">
    <source>
        <dbReference type="SAM" id="MobiDB-lite"/>
    </source>
</evidence>
<dbReference type="GO" id="GO:0006364">
    <property type="term" value="P:rRNA processing"/>
    <property type="evidence" value="ECO:0007669"/>
    <property type="project" value="UniProtKB-KW"/>
</dbReference>
<keyword evidence="11" id="KW-1185">Reference proteome</keyword>
<evidence type="ECO:0000256" key="1">
    <source>
        <dbReference type="ARBA" id="ARBA00004604"/>
    </source>
</evidence>
<dbReference type="PANTHER" id="PTHR12416">
    <property type="entry name" value="RRNA-PROCESSING PROTEIN UTP23 HOMOLOG"/>
    <property type="match status" value="1"/>
</dbReference>
<keyword evidence="3" id="KW-0698">rRNA processing</keyword>
<feature type="region of interest" description="Disordered" evidence="8">
    <location>
        <begin position="153"/>
        <end position="270"/>
    </location>
</feature>
<dbReference type="InterPro" id="IPR057776">
    <property type="entry name" value="UTP23_sensor"/>
</dbReference>
<organism evidence="10 11">
    <name type="scientific">Zygosaccharomyces mellis</name>
    <dbReference type="NCBI Taxonomy" id="42258"/>
    <lineage>
        <taxon>Eukaryota</taxon>
        <taxon>Fungi</taxon>
        <taxon>Dikarya</taxon>
        <taxon>Ascomycota</taxon>
        <taxon>Saccharomycotina</taxon>
        <taxon>Saccharomycetes</taxon>
        <taxon>Saccharomycetales</taxon>
        <taxon>Saccharomycetaceae</taxon>
        <taxon>Zygosaccharomyces</taxon>
    </lineage>
</organism>
<feature type="compositionally biased region" description="Basic residues" evidence="8">
    <location>
        <begin position="237"/>
        <end position="247"/>
    </location>
</feature>
<dbReference type="Pfam" id="PF24779">
    <property type="entry name" value="UTP23_sensor"/>
    <property type="match status" value="1"/>
</dbReference>
<dbReference type="CDD" id="cd09865">
    <property type="entry name" value="PIN_ScUtp23p-like"/>
    <property type="match status" value="1"/>
</dbReference>
<dbReference type="GO" id="GO:0032040">
    <property type="term" value="C:small-subunit processome"/>
    <property type="evidence" value="ECO:0007669"/>
    <property type="project" value="InterPro"/>
</dbReference>